<dbReference type="AlphaFoldDB" id="A0A4Q6XJM4"/>
<proteinExistence type="inferred from homology"/>
<evidence type="ECO:0000313" key="13">
    <source>
        <dbReference type="Proteomes" id="UP000292855"/>
    </source>
</evidence>
<comment type="similarity">
    <text evidence="2">Belongs to the MoaE family.</text>
</comment>
<dbReference type="SUPFAM" id="SSF54690">
    <property type="entry name" value="Molybdopterin synthase subunit MoaE"/>
    <property type="match status" value="1"/>
</dbReference>
<sequence length="148" mass="16454">MIHLSTEKIDVMALWEQAHHPAAGGVVLFSGEVRNNHQGKEVSHLSYEAAEQMANKMIAALLDEAKQRWELQVAIAVHRLGKVSVMETAVVVITAAAHRAEAYAANQYIIDRIKHHVPLWKCEHFVDGERAWGGHCSCKQKSTGNIEP</sequence>
<dbReference type="Pfam" id="PF02391">
    <property type="entry name" value="MoaE"/>
    <property type="match status" value="1"/>
</dbReference>
<reference evidence="12 13" key="1">
    <citation type="submission" date="2019-02" db="EMBL/GenBank/DDBJ databases">
        <authorList>
            <person name="Li Y."/>
        </authorList>
    </citation>
    <scope>NUCLEOTIDE SEQUENCE [LARGE SCALE GENOMIC DNA]</scope>
    <source>
        <strain evidence="12 13">30C10-4-7</strain>
    </source>
</reference>
<name>A0A4Q6XJM4_9SPHI</name>
<dbReference type="OrthoDB" id="9803224at2"/>
<evidence type="ECO:0000256" key="7">
    <source>
        <dbReference type="ARBA" id="ARBA00029745"/>
    </source>
</evidence>
<keyword evidence="13" id="KW-1185">Reference proteome</keyword>
<dbReference type="EMBL" id="SGIT01000002">
    <property type="protein sequence ID" value="RZF60071.1"/>
    <property type="molecule type" value="Genomic_DNA"/>
</dbReference>
<evidence type="ECO:0000256" key="3">
    <source>
        <dbReference type="ARBA" id="ARBA00011950"/>
    </source>
</evidence>
<dbReference type="RefSeq" id="WP_130141989.1">
    <property type="nucleotide sequence ID" value="NZ_SGIT01000002.1"/>
</dbReference>
<gene>
    <name evidence="12" type="ORF">EWE74_13200</name>
</gene>
<evidence type="ECO:0000256" key="1">
    <source>
        <dbReference type="ARBA" id="ARBA00005046"/>
    </source>
</evidence>
<dbReference type="GO" id="GO:0006777">
    <property type="term" value="P:Mo-molybdopterin cofactor biosynthetic process"/>
    <property type="evidence" value="ECO:0007669"/>
    <property type="project" value="UniProtKB-KW"/>
</dbReference>
<dbReference type="PANTHER" id="PTHR23404">
    <property type="entry name" value="MOLYBDOPTERIN SYNTHASE RELATED"/>
    <property type="match status" value="1"/>
</dbReference>
<dbReference type="Proteomes" id="UP000292855">
    <property type="component" value="Unassembled WGS sequence"/>
</dbReference>
<evidence type="ECO:0000256" key="2">
    <source>
        <dbReference type="ARBA" id="ARBA00005426"/>
    </source>
</evidence>
<organism evidence="12 13">
    <name type="scientific">Sphingobacterium corticibacterium</name>
    <dbReference type="NCBI Taxonomy" id="2484746"/>
    <lineage>
        <taxon>Bacteria</taxon>
        <taxon>Pseudomonadati</taxon>
        <taxon>Bacteroidota</taxon>
        <taxon>Sphingobacteriia</taxon>
        <taxon>Sphingobacteriales</taxon>
        <taxon>Sphingobacteriaceae</taxon>
        <taxon>Sphingobacterium</taxon>
    </lineage>
</organism>
<dbReference type="InterPro" id="IPR003448">
    <property type="entry name" value="Mopterin_biosynth_MoaE"/>
</dbReference>
<dbReference type="Gene3D" id="3.90.1170.40">
    <property type="entry name" value="Molybdopterin biosynthesis MoaE subunit"/>
    <property type="match status" value="1"/>
</dbReference>
<protein>
    <recommendedName>
        <fullName evidence="4">Molybdopterin synthase catalytic subunit</fullName>
        <ecNumber evidence="3">2.8.1.12</ecNumber>
    </recommendedName>
    <alternativeName>
        <fullName evidence="9">MPT synthase subunit 2</fullName>
    </alternativeName>
    <alternativeName>
        <fullName evidence="7">Molybdenum cofactor biosynthesis protein E</fullName>
    </alternativeName>
    <alternativeName>
        <fullName evidence="8">Molybdopterin-converting factor large subunit</fullName>
    </alternativeName>
    <alternativeName>
        <fullName evidence="10">Molybdopterin-converting factor subunit 2</fullName>
    </alternativeName>
</protein>
<evidence type="ECO:0000256" key="8">
    <source>
        <dbReference type="ARBA" id="ARBA00030407"/>
    </source>
</evidence>
<evidence type="ECO:0000256" key="6">
    <source>
        <dbReference type="ARBA" id="ARBA00026066"/>
    </source>
</evidence>
<dbReference type="CDD" id="cd00756">
    <property type="entry name" value="MoaE"/>
    <property type="match status" value="1"/>
</dbReference>
<comment type="pathway">
    <text evidence="1">Cofactor biosynthesis; molybdopterin biosynthesis.</text>
</comment>
<evidence type="ECO:0000256" key="5">
    <source>
        <dbReference type="ARBA" id="ARBA00023150"/>
    </source>
</evidence>
<dbReference type="EC" id="2.8.1.12" evidence="3"/>
<accession>A0A4Q6XJM4</accession>
<evidence type="ECO:0000256" key="11">
    <source>
        <dbReference type="ARBA" id="ARBA00049878"/>
    </source>
</evidence>
<evidence type="ECO:0000256" key="9">
    <source>
        <dbReference type="ARBA" id="ARBA00030781"/>
    </source>
</evidence>
<evidence type="ECO:0000313" key="12">
    <source>
        <dbReference type="EMBL" id="RZF60071.1"/>
    </source>
</evidence>
<evidence type="ECO:0000256" key="4">
    <source>
        <dbReference type="ARBA" id="ARBA00013858"/>
    </source>
</evidence>
<keyword evidence="5" id="KW-0501">Molybdenum cofactor biosynthesis</keyword>
<comment type="subunit">
    <text evidence="6">Heterotetramer of 2 MoaD subunits and 2 MoaE subunits. Also stable as homodimer. The enzyme changes between these two forms during catalysis.</text>
</comment>
<dbReference type="InterPro" id="IPR036563">
    <property type="entry name" value="MoaE_sf"/>
</dbReference>
<dbReference type="GO" id="GO:0030366">
    <property type="term" value="F:molybdopterin synthase activity"/>
    <property type="evidence" value="ECO:0007669"/>
    <property type="project" value="UniProtKB-EC"/>
</dbReference>
<comment type="catalytic activity">
    <reaction evidence="11">
        <text>2 [molybdopterin-synthase sulfur-carrier protein]-C-terminal-Gly-aminoethanethioate + cyclic pyranopterin phosphate + H2O = molybdopterin + 2 [molybdopterin-synthase sulfur-carrier protein]-C-terminal Gly-Gly + 2 H(+)</text>
        <dbReference type="Rhea" id="RHEA:26333"/>
        <dbReference type="Rhea" id="RHEA-COMP:12202"/>
        <dbReference type="Rhea" id="RHEA-COMP:19907"/>
        <dbReference type="ChEBI" id="CHEBI:15377"/>
        <dbReference type="ChEBI" id="CHEBI:15378"/>
        <dbReference type="ChEBI" id="CHEBI:58698"/>
        <dbReference type="ChEBI" id="CHEBI:59648"/>
        <dbReference type="ChEBI" id="CHEBI:90778"/>
        <dbReference type="ChEBI" id="CHEBI:232372"/>
        <dbReference type="EC" id="2.8.1.12"/>
    </reaction>
</comment>
<evidence type="ECO:0000256" key="10">
    <source>
        <dbReference type="ARBA" id="ARBA00032474"/>
    </source>
</evidence>
<comment type="caution">
    <text evidence="12">The sequence shown here is derived from an EMBL/GenBank/DDBJ whole genome shotgun (WGS) entry which is preliminary data.</text>
</comment>